<dbReference type="PANTHER" id="PTHR46020">
    <property type="entry name" value="OSJNBB0059K02.9 PROTEIN"/>
    <property type="match status" value="1"/>
</dbReference>
<evidence type="ECO:0000256" key="2">
    <source>
        <dbReference type="ARBA" id="ARBA00022801"/>
    </source>
</evidence>
<dbReference type="SUPFAM" id="SSF52266">
    <property type="entry name" value="SGNH hydrolase"/>
    <property type="match status" value="1"/>
</dbReference>
<keyword evidence="5" id="KW-0732">Signal</keyword>
<dbReference type="Gene3D" id="3.40.50.1110">
    <property type="entry name" value="SGNH hydrolase"/>
    <property type="match status" value="1"/>
</dbReference>
<proteinExistence type="inferred from homology"/>
<name>A0AAN9S9W3_PSOTE</name>
<dbReference type="GO" id="GO:0016042">
    <property type="term" value="P:lipid catabolic process"/>
    <property type="evidence" value="ECO:0007669"/>
    <property type="project" value="UniProtKB-KW"/>
</dbReference>
<evidence type="ECO:0000256" key="3">
    <source>
        <dbReference type="ARBA" id="ARBA00022963"/>
    </source>
</evidence>
<dbReference type="EMBL" id="JAYMYS010000005">
    <property type="protein sequence ID" value="KAK7391454.1"/>
    <property type="molecule type" value="Genomic_DNA"/>
</dbReference>
<organism evidence="6 7">
    <name type="scientific">Psophocarpus tetragonolobus</name>
    <name type="common">Winged bean</name>
    <name type="synonym">Dolichos tetragonolobus</name>
    <dbReference type="NCBI Taxonomy" id="3891"/>
    <lineage>
        <taxon>Eukaryota</taxon>
        <taxon>Viridiplantae</taxon>
        <taxon>Streptophyta</taxon>
        <taxon>Embryophyta</taxon>
        <taxon>Tracheophyta</taxon>
        <taxon>Spermatophyta</taxon>
        <taxon>Magnoliopsida</taxon>
        <taxon>eudicotyledons</taxon>
        <taxon>Gunneridae</taxon>
        <taxon>Pentapetalae</taxon>
        <taxon>rosids</taxon>
        <taxon>fabids</taxon>
        <taxon>Fabales</taxon>
        <taxon>Fabaceae</taxon>
        <taxon>Papilionoideae</taxon>
        <taxon>50 kb inversion clade</taxon>
        <taxon>NPAAA clade</taxon>
        <taxon>indigoferoid/millettioid clade</taxon>
        <taxon>Phaseoleae</taxon>
        <taxon>Psophocarpus</taxon>
    </lineage>
</organism>
<gene>
    <name evidence="6" type="ORF">VNO78_19870</name>
</gene>
<sequence length="347" mass="38120">MAKQSPSIMSVFLLLLLLASTALDVTVNVNVNVVEVEGTKLFVFGDSYVDTGNFVHSESYKPPSGVTYPGTPAGRFCDGRVITDYVASFLKIESPTPFTFRNSSNMQNGINFAYGGTGVFNTSIDGPNVTVQIDSFQNLIQQNIYTKSDLQSSIALVNAAGNDYTNALKNGSIINLPHFMESLVDQISVNLKRIQSLGINKIAVNLLQPIGCLPSLNVISFRTSCIQPLNLIAIDHNKMLLQVVQELNKEIGKSVFVTLDLYNSFLSVIETLQKKRSENSTLINPLKPCCEGVNFEYECGSVDDQGSKKYSLCENPELSFFWDTVHPSQNGWEAVFSILQSSLVQLT</sequence>
<evidence type="ECO:0000313" key="6">
    <source>
        <dbReference type="EMBL" id="KAK7391454.1"/>
    </source>
</evidence>
<feature type="signal peptide" evidence="5">
    <location>
        <begin position="1"/>
        <end position="24"/>
    </location>
</feature>
<keyword evidence="3" id="KW-0442">Lipid degradation</keyword>
<evidence type="ECO:0000256" key="1">
    <source>
        <dbReference type="ARBA" id="ARBA00008668"/>
    </source>
</evidence>
<evidence type="ECO:0000256" key="5">
    <source>
        <dbReference type="SAM" id="SignalP"/>
    </source>
</evidence>
<accession>A0AAN9S9W3</accession>
<keyword evidence="2" id="KW-0378">Hydrolase</keyword>
<dbReference type="PANTHER" id="PTHR46020:SF4">
    <property type="entry name" value="OS04G0650200 PROTEIN"/>
    <property type="match status" value="1"/>
</dbReference>
<dbReference type="GO" id="GO:0016788">
    <property type="term" value="F:hydrolase activity, acting on ester bonds"/>
    <property type="evidence" value="ECO:0007669"/>
    <property type="project" value="InterPro"/>
</dbReference>
<evidence type="ECO:0000256" key="4">
    <source>
        <dbReference type="ARBA" id="ARBA00023098"/>
    </source>
</evidence>
<comment type="caution">
    <text evidence="6">The sequence shown here is derived from an EMBL/GenBank/DDBJ whole genome shotgun (WGS) entry which is preliminary data.</text>
</comment>
<keyword evidence="4" id="KW-0443">Lipid metabolism</keyword>
<evidence type="ECO:0000313" key="7">
    <source>
        <dbReference type="Proteomes" id="UP001386955"/>
    </source>
</evidence>
<comment type="similarity">
    <text evidence="1">Belongs to the 'GDSL' lipolytic enzyme family.</text>
</comment>
<feature type="chain" id="PRO_5044491826" description="GDSL esterase/lipase" evidence="5">
    <location>
        <begin position="25"/>
        <end position="347"/>
    </location>
</feature>
<dbReference type="InterPro" id="IPR036514">
    <property type="entry name" value="SGNH_hydro_sf"/>
</dbReference>
<keyword evidence="7" id="KW-1185">Reference proteome</keyword>
<reference evidence="6 7" key="1">
    <citation type="submission" date="2024-01" db="EMBL/GenBank/DDBJ databases">
        <title>The genomes of 5 underutilized Papilionoideae crops provide insights into root nodulation and disease resistanc.</title>
        <authorList>
            <person name="Jiang F."/>
        </authorList>
    </citation>
    <scope>NUCLEOTIDE SEQUENCE [LARGE SCALE GENOMIC DNA]</scope>
    <source>
        <strain evidence="6">DUOXIRENSHENG_FW03</strain>
        <tissue evidence="6">Leaves</tissue>
    </source>
</reference>
<evidence type="ECO:0008006" key="8">
    <source>
        <dbReference type="Google" id="ProtNLM"/>
    </source>
</evidence>
<protein>
    <recommendedName>
        <fullName evidence="8">GDSL esterase/lipase</fullName>
    </recommendedName>
</protein>
<dbReference type="InterPro" id="IPR001087">
    <property type="entry name" value="GDSL"/>
</dbReference>
<dbReference type="Pfam" id="PF00657">
    <property type="entry name" value="Lipase_GDSL"/>
    <property type="match status" value="1"/>
</dbReference>
<dbReference type="Proteomes" id="UP001386955">
    <property type="component" value="Unassembled WGS sequence"/>
</dbReference>
<dbReference type="AlphaFoldDB" id="A0AAN9S9W3"/>